<dbReference type="AlphaFoldDB" id="A0A7N2KUG7"/>
<evidence type="ECO:0000313" key="3">
    <source>
        <dbReference type="Proteomes" id="UP000594261"/>
    </source>
</evidence>
<sequence>MFGGKGMGGGAGSGGSMLRNVGRVVSAARTGVPASSAESISSSSSSSSRPNTHTHTHKPISPNYLSLSSTSPPHNNIPTSATSGVPTTRSPFSQSQSQSDEFEWVSVDGSKGERVRPHGHGHGNGFFDDYILGPVPSKDEVQNTVSAIQQVFEPPSYSNLVRDKFASELEKDVADQVTSPTGSELDWVEPSFHLCNSRVLQPHGSNKVYDAFHMLQTEPSVQRMVISLSSDKAVWDAVLNNEVVREFKESYFAVENNEPQSPDESSKGSNEATSVLSWIFDNTKAKVMEVFEKITKLVNELFPSTENEKTTAGASDPFQEKLKTSFLLSVVVLLIVVVTRAHKA</sequence>
<dbReference type="InParanoid" id="A0A7N2KUG7"/>
<dbReference type="OMA" id="GGYANKF"/>
<gene>
    <name evidence="2" type="primary">LOC115975093</name>
</gene>
<dbReference type="PANTHER" id="PTHR33625:SF3">
    <property type="entry name" value="OS04G0550700 PROTEIN"/>
    <property type="match status" value="1"/>
</dbReference>
<dbReference type="RefSeq" id="XP_030951598.1">
    <property type="nucleotide sequence ID" value="XM_031095738.1"/>
</dbReference>
<feature type="compositionally biased region" description="Polar residues" evidence="1">
    <location>
        <begin position="63"/>
        <end position="92"/>
    </location>
</feature>
<evidence type="ECO:0000313" key="2">
    <source>
        <dbReference type="EnsemblPlants" id="QL02p025713:mrna"/>
    </source>
</evidence>
<dbReference type="GeneID" id="115975093"/>
<protein>
    <submittedName>
        <fullName evidence="2">Uncharacterized protein</fullName>
    </submittedName>
</protein>
<proteinExistence type="predicted"/>
<feature type="compositionally biased region" description="Low complexity" evidence="1">
    <location>
        <begin position="35"/>
        <end position="48"/>
    </location>
</feature>
<reference evidence="3" key="1">
    <citation type="journal article" date="2016" name="G3 (Bethesda)">
        <title>First Draft Assembly and Annotation of the Genome of a California Endemic Oak Quercus lobata Nee (Fagaceae).</title>
        <authorList>
            <person name="Sork V.L."/>
            <person name="Fitz-Gibbon S.T."/>
            <person name="Puiu D."/>
            <person name="Crepeau M."/>
            <person name="Gugger P.F."/>
            <person name="Sherman R."/>
            <person name="Stevens K."/>
            <person name="Langley C.H."/>
            <person name="Pellegrini M."/>
            <person name="Salzberg S.L."/>
        </authorList>
    </citation>
    <scope>NUCLEOTIDE SEQUENCE [LARGE SCALE GENOMIC DNA]</scope>
    <source>
        <strain evidence="3">cv. SW786</strain>
    </source>
</reference>
<evidence type="ECO:0000256" key="1">
    <source>
        <dbReference type="SAM" id="MobiDB-lite"/>
    </source>
</evidence>
<dbReference type="PANTHER" id="PTHR33625">
    <property type="entry name" value="OS08G0179900 PROTEIN"/>
    <property type="match status" value="1"/>
</dbReference>
<feature type="region of interest" description="Disordered" evidence="1">
    <location>
        <begin position="28"/>
        <end position="103"/>
    </location>
</feature>
<keyword evidence="3" id="KW-1185">Reference proteome</keyword>
<reference evidence="2" key="2">
    <citation type="submission" date="2021-01" db="UniProtKB">
        <authorList>
            <consortium name="EnsemblPlants"/>
        </authorList>
    </citation>
    <scope>IDENTIFICATION</scope>
</reference>
<name>A0A7N2KUG7_QUELO</name>
<dbReference type="KEGG" id="qlo:115975093"/>
<accession>A0A7N2KUG7</accession>
<organism evidence="2 3">
    <name type="scientific">Quercus lobata</name>
    <name type="common">Valley oak</name>
    <dbReference type="NCBI Taxonomy" id="97700"/>
    <lineage>
        <taxon>Eukaryota</taxon>
        <taxon>Viridiplantae</taxon>
        <taxon>Streptophyta</taxon>
        <taxon>Embryophyta</taxon>
        <taxon>Tracheophyta</taxon>
        <taxon>Spermatophyta</taxon>
        <taxon>Magnoliopsida</taxon>
        <taxon>eudicotyledons</taxon>
        <taxon>Gunneridae</taxon>
        <taxon>Pentapetalae</taxon>
        <taxon>rosids</taxon>
        <taxon>fabids</taxon>
        <taxon>Fagales</taxon>
        <taxon>Fagaceae</taxon>
        <taxon>Quercus</taxon>
    </lineage>
</organism>
<dbReference type="FunCoup" id="A0A7N2KUG7">
    <property type="interactions" value="1090"/>
</dbReference>
<dbReference type="EnsemblPlants" id="QL02p025713:mrna">
    <property type="protein sequence ID" value="QL02p025713:mrna"/>
    <property type="gene ID" value="QL02p025713"/>
</dbReference>
<dbReference type="OrthoDB" id="737041at2759"/>
<dbReference type="Gramene" id="QL02p025713:mrna">
    <property type="protein sequence ID" value="QL02p025713:mrna"/>
    <property type="gene ID" value="QL02p025713"/>
</dbReference>
<dbReference type="Proteomes" id="UP000594261">
    <property type="component" value="Chromosome 2"/>
</dbReference>